<protein>
    <recommendedName>
        <fullName evidence="10">Glycosyl/glycerophosphate transferase</fullName>
    </recommendedName>
</protein>
<evidence type="ECO:0000256" key="3">
    <source>
        <dbReference type="ARBA" id="ARBA00022475"/>
    </source>
</evidence>
<proteinExistence type="inferred from homology"/>
<dbReference type="SUPFAM" id="SSF53756">
    <property type="entry name" value="UDP-Glycosyltransferase/glycogen phosphorylase"/>
    <property type="match status" value="1"/>
</dbReference>
<evidence type="ECO:0000256" key="4">
    <source>
        <dbReference type="ARBA" id="ARBA00022679"/>
    </source>
</evidence>
<keyword evidence="3" id="KW-1003">Cell membrane</keyword>
<dbReference type="PANTHER" id="PTHR37316">
    <property type="entry name" value="TEICHOIC ACID GLYCEROL-PHOSPHATE PRIMASE"/>
    <property type="match status" value="1"/>
</dbReference>
<evidence type="ECO:0000256" key="7">
    <source>
        <dbReference type="SAM" id="MobiDB-lite"/>
    </source>
</evidence>
<dbReference type="Gene3D" id="3.40.50.12580">
    <property type="match status" value="1"/>
</dbReference>
<dbReference type="Proteomes" id="UP000054387">
    <property type="component" value="Unassembled WGS sequence"/>
</dbReference>
<dbReference type="GO" id="GO:0005886">
    <property type="term" value="C:plasma membrane"/>
    <property type="evidence" value="ECO:0007669"/>
    <property type="project" value="UniProtKB-SubCell"/>
</dbReference>
<dbReference type="AlphaFoldDB" id="A0A0W1R4A8"/>
<dbReference type="Gene3D" id="3.40.50.11820">
    <property type="match status" value="1"/>
</dbReference>
<evidence type="ECO:0000256" key="1">
    <source>
        <dbReference type="ARBA" id="ARBA00004202"/>
    </source>
</evidence>
<comment type="subcellular location">
    <subcellularLocation>
        <location evidence="1">Cell membrane</location>
        <topology evidence="1">Peripheral membrane protein</topology>
    </subcellularLocation>
</comment>
<accession>A0A0W1R4A8</accession>
<dbReference type="RefSeq" id="WP_058583228.1">
    <property type="nucleotide sequence ID" value="NZ_LOPU01000034.1"/>
</dbReference>
<keyword evidence="4" id="KW-0808">Transferase</keyword>
<dbReference type="EMBL" id="LOPU01000034">
    <property type="protein sequence ID" value="KTG08147.1"/>
    <property type="molecule type" value="Genomic_DNA"/>
</dbReference>
<reference evidence="8 9" key="1">
    <citation type="submission" date="2015-12" db="EMBL/GenBank/DDBJ databases">
        <title>Haloprofundus marisrubri gen. nov., sp. nov., an extremely halophilic archaeon isolated from the Discovery deep brine-seawater interface in the Red Sea.</title>
        <authorList>
            <person name="Zhang G."/>
            <person name="Stingl U."/>
            <person name="Rashid M."/>
        </authorList>
    </citation>
    <scope>NUCLEOTIDE SEQUENCE [LARGE SCALE GENOMIC DNA]</scope>
    <source>
        <strain evidence="8 9">SB9</strain>
    </source>
</reference>
<gene>
    <name evidence="8" type="ORF">AUR64_00800</name>
</gene>
<keyword evidence="6" id="KW-0472">Membrane</keyword>
<sequence>MWDEVSPLGEVTGGRDGNVGDEEESESRDGEREERGEPQHRKEGRTRLGQSLYYVSLFFEAVSVFVVGAVTRRIGRDDSLWVFGARGGSDFGENSKYLYLSVAADRTDIRPVWVTKNRDIVRELQTHGYEAYHAFSPRGIWLQLRAGTVFLTHNLKDVNRFAVGGATLVMLWHGVPLKHVSWDAELAERPRPVRALSRYLYDQYDLVTLTGSGARESFRTGFGLGDDHFAETGYPRTDVFFEEIPGATLCTDETELRRVERLAADHDVWLYMPTFRENPAARAPNHVDFAALEELFAERDAYLVVKLHPKEELDTDLSAFEHLVELPPSVDVYPLLAATDGLITDYSSVLFDYLLLDRPVVCYAYDLAAYRAERGFYYDYDEVTPGPVAHEFDGVLAALETALDGDDDDEFAAARRTVRERFFDGDSGGYADAVYRAVSERRG</sequence>
<dbReference type="PANTHER" id="PTHR37316:SF3">
    <property type="entry name" value="TEICHOIC ACID GLYCEROL-PHOSPHATE TRANSFERASE"/>
    <property type="match status" value="1"/>
</dbReference>
<feature type="region of interest" description="Disordered" evidence="7">
    <location>
        <begin position="1"/>
        <end position="44"/>
    </location>
</feature>
<keyword evidence="5" id="KW-0777">Teichoic acid biosynthesis</keyword>
<evidence type="ECO:0000256" key="6">
    <source>
        <dbReference type="ARBA" id="ARBA00023136"/>
    </source>
</evidence>
<evidence type="ECO:0000256" key="5">
    <source>
        <dbReference type="ARBA" id="ARBA00022944"/>
    </source>
</evidence>
<evidence type="ECO:0008006" key="10">
    <source>
        <dbReference type="Google" id="ProtNLM"/>
    </source>
</evidence>
<feature type="compositionally biased region" description="Basic and acidic residues" evidence="7">
    <location>
        <begin position="27"/>
        <end position="41"/>
    </location>
</feature>
<dbReference type="Pfam" id="PF04464">
    <property type="entry name" value="Glyphos_transf"/>
    <property type="match status" value="1"/>
</dbReference>
<organism evidence="8 9">
    <name type="scientific">Haloprofundus marisrubri</name>
    <dbReference type="NCBI Taxonomy" id="1514971"/>
    <lineage>
        <taxon>Archaea</taxon>
        <taxon>Methanobacteriati</taxon>
        <taxon>Methanobacteriota</taxon>
        <taxon>Stenosarchaea group</taxon>
        <taxon>Halobacteria</taxon>
        <taxon>Halobacteriales</taxon>
        <taxon>Haloferacaceae</taxon>
        <taxon>Haloprofundus</taxon>
    </lineage>
</organism>
<dbReference type="InterPro" id="IPR043149">
    <property type="entry name" value="TagF_N"/>
</dbReference>
<dbReference type="InterPro" id="IPR051612">
    <property type="entry name" value="Teichoic_Acid_Biosynth"/>
</dbReference>
<keyword evidence="9" id="KW-1185">Reference proteome</keyword>
<name>A0A0W1R4A8_9EURY</name>
<evidence type="ECO:0000313" key="9">
    <source>
        <dbReference type="Proteomes" id="UP000054387"/>
    </source>
</evidence>
<evidence type="ECO:0000313" key="8">
    <source>
        <dbReference type="EMBL" id="KTG08147.1"/>
    </source>
</evidence>
<dbReference type="OrthoDB" id="46222at2157"/>
<dbReference type="InterPro" id="IPR007554">
    <property type="entry name" value="Glycerophosphate_synth"/>
</dbReference>
<evidence type="ECO:0000256" key="2">
    <source>
        <dbReference type="ARBA" id="ARBA00010488"/>
    </source>
</evidence>
<dbReference type="GO" id="GO:0047355">
    <property type="term" value="F:CDP-glycerol glycerophosphotransferase activity"/>
    <property type="evidence" value="ECO:0007669"/>
    <property type="project" value="InterPro"/>
</dbReference>
<comment type="caution">
    <text evidence="8">The sequence shown here is derived from an EMBL/GenBank/DDBJ whole genome shotgun (WGS) entry which is preliminary data.</text>
</comment>
<dbReference type="InterPro" id="IPR043148">
    <property type="entry name" value="TagF_C"/>
</dbReference>
<comment type="similarity">
    <text evidence="2">Belongs to the CDP-glycerol glycerophosphotransferase family.</text>
</comment>
<dbReference type="STRING" id="1514971.AUR64_00800"/>